<dbReference type="PRINTS" id="PR00359">
    <property type="entry name" value="BP450"/>
</dbReference>
<evidence type="ECO:0000256" key="2">
    <source>
        <dbReference type="RuleBase" id="RU000461"/>
    </source>
</evidence>
<dbReference type="InterPro" id="IPR001128">
    <property type="entry name" value="Cyt_P450"/>
</dbReference>
<reference evidence="3" key="1">
    <citation type="submission" date="2019-09" db="EMBL/GenBank/DDBJ databases">
        <title>Characterisation of the sponge microbiome using genome-centric metagenomics.</title>
        <authorList>
            <person name="Engelberts J.P."/>
            <person name="Robbins S.J."/>
            <person name="De Goeij J.M."/>
            <person name="Aranda M."/>
            <person name="Bell S.C."/>
            <person name="Webster N.S."/>
        </authorList>
    </citation>
    <scope>NUCLEOTIDE SEQUENCE</scope>
    <source>
        <strain evidence="3">SB0664_bin_43</strain>
    </source>
</reference>
<dbReference type="Pfam" id="PF00067">
    <property type="entry name" value="p450"/>
    <property type="match status" value="1"/>
</dbReference>
<dbReference type="PROSITE" id="PS00086">
    <property type="entry name" value="CYTOCHROME_P450"/>
    <property type="match status" value="1"/>
</dbReference>
<evidence type="ECO:0000256" key="1">
    <source>
        <dbReference type="ARBA" id="ARBA00010617"/>
    </source>
</evidence>
<evidence type="ECO:0000313" key="3">
    <source>
        <dbReference type="EMBL" id="MXY34499.1"/>
    </source>
</evidence>
<dbReference type="PANTHER" id="PTHR46696">
    <property type="entry name" value="P450, PUTATIVE (EUROFUNG)-RELATED"/>
    <property type="match status" value="1"/>
</dbReference>
<dbReference type="GO" id="GO:0016705">
    <property type="term" value="F:oxidoreductase activity, acting on paired donors, with incorporation or reduction of molecular oxygen"/>
    <property type="evidence" value="ECO:0007669"/>
    <property type="project" value="InterPro"/>
</dbReference>
<comment type="caution">
    <text evidence="3">The sequence shown here is derived from an EMBL/GenBank/DDBJ whole genome shotgun (WGS) entry which is preliminary data.</text>
</comment>
<name>A0A6B0Y415_9RHOB</name>
<keyword evidence="2" id="KW-0349">Heme</keyword>
<sequence>EMEPQAIEEVIRLYPTTTWATREALETFEHDGVEIRKGATIHVFVHATATDPATGADESFNIREPQKTHFGFGAGAHHCLGQFVARTDMAAALLELLERWQGIALVGQPEFLPDSGNTSPSRLVVRPIWG</sequence>
<dbReference type="InterPro" id="IPR002397">
    <property type="entry name" value="Cyt_P450_B"/>
</dbReference>
<protein>
    <submittedName>
        <fullName evidence="3">Cytochrome P450</fullName>
    </submittedName>
</protein>
<feature type="non-terminal residue" evidence="3">
    <location>
        <position position="1"/>
    </location>
</feature>
<dbReference type="PANTHER" id="PTHR46696:SF1">
    <property type="entry name" value="CYTOCHROME P450 YJIB-RELATED"/>
    <property type="match status" value="1"/>
</dbReference>
<dbReference type="GO" id="GO:0020037">
    <property type="term" value="F:heme binding"/>
    <property type="evidence" value="ECO:0007669"/>
    <property type="project" value="InterPro"/>
</dbReference>
<dbReference type="SUPFAM" id="SSF48264">
    <property type="entry name" value="Cytochrome P450"/>
    <property type="match status" value="1"/>
</dbReference>
<comment type="similarity">
    <text evidence="1 2">Belongs to the cytochrome P450 family.</text>
</comment>
<keyword evidence="2" id="KW-0479">Metal-binding</keyword>
<accession>A0A6B0Y415</accession>
<dbReference type="GO" id="GO:0005506">
    <property type="term" value="F:iron ion binding"/>
    <property type="evidence" value="ECO:0007669"/>
    <property type="project" value="InterPro"/>
</dbReference>
<dbReference type="Gene3D" id="1.10.630.10">
    <property type="entry name" value="Cytochrome P450"/>
    <property type="match status" value="1"/>
</dbReference>
<dbReference type="GO" id="GO:0004497">
    <property type="term" value="F:monooxygenase activity"/>
    <property type="evidence" value="ECO:0007669"/>
    <property type="project" value="UniProtKB-KW"/>
</dbReference>
<proteinExistence type="inferred from homology"/>
<gene>
    <name evidence="3" type="ORF">F4Y60_10535</name>
</gene>
<dbReference type="InterPro" id="IPR017972">
    <property type="entry name" value="Cyt_P450_CS"/>
</dbReference>
<organism evidence="3">
    <name type="scientific">Boseongicola sp. SB0664_bin_43</name>
    <dbReference type="NCBI Taxonomy" id="2604844"/>
    <lineage>
        <taxon>Bacteria</taxon>
        <taxon>Pseudomonadati</taxon>
        <taxon>Pseudomonadota</taxon>
        <taxon>Alphaproteobacteria</taxon>
        <taxon>Rhodobacterales</taxon>
        <taxon>Paracoccaceae</taxon>
        <taxon>Boseongicola</taxon>
    </lineage>
</organism>
<keyword evidence="2" id="KW-0503">Monooxygenase</keyword>
<dbReference type="AlphaFoldDB" id="A0A6B0Y415"/>
<dbReference type="InterPro" id="IPR036396">
    <property type="entry name" value="Cyt_P450_sf"/>
</dbReference>
<keyword evidence="2" id="KW-0560">Oxidoreductase</keyword>
<keyword evidence="2" id="KW-0408">Iron</keyword>
<dbReference type="EMBL" id="VXRY01000426">
    <property type="protein sequence ID" value="MXY34499.1"/>
    <property type="molecule type" value="Genomic_DNA"/>
</dbReference>